<feature type="region of interest" description="Disordered" evidence="1">
    <location>
        <begin position="1"/>
        <end position="41"/>
    </location>
</feature>
<feature type="compositionally biased region" description="Low complexity" evidence="1">
    <location>
        <begin position="17"/>
        <end position="27"/>
    </location>
</feature>
<dbReference type="EMBL" id="OR460121">
    <property type="protein sequence ID" value="WNS50044.1"/>
    <property type="molecule type" value="mRNA"/>
</dbReference>
<name>A0AA96S2Y4_HALDU</name>
<proteinExistence type="evidence at transcript level"/>
<accession>A0AA96S2Y4</accession>
<evidence type="ECO:0000313" key="2">
    <source>
        <dbReference type="EMBL" id="WNS50044.1"/>
    </source>
</evidence>
<organism evidence="2">
    <name type="scientific">Halisarca dujardinii</name>
    <name type="common">Dujardin's slime sponge</name>
    <dbReference type="NCBI Taxonomy" id="2583056"/>
    <lineage>
        <taxon>Eukaryota</taxon>
        <taxon>Metazoa</taxon>
        <taxon>Porifera</taxon>
        <taxon>Demospongiae</taxon>
        <taxon>Verongimorpha</taxon>
        <taxon>Chondrillida</taxon>
        <taxon>Halisarcidae</taxon>
        <taxon>Halisarca</taxon>
    </lineage>
</organism>
<protein>
    <submittedName>
        <fullName evidence="2">Uncharacterized protein 5</fullName>
    </submittedName>
</protein>
<dbReference type="AlphaFoldDB" id="A0AA96S2Y4"/>
<sequence>MKVMGKMLRSATTASLAQSRPRQTTTRPARRHDTLQRRQFVNQGRRAVALWRLVQRILKWIFKGPSPPDSSTETTTKPPKPESEETGRQTGSEDSPDADD</sequence>
<reference evidence="2" key="1">
    <citation type="submission" date="2023-08" db="EMBL/GenBank/DDBJ databases">
        <authorList>
            <person name="Adameyko K."/>
            <person name="Kravchuk O."/>
            <person name="Lyupina Y."/>
        </authorList>
    </citation>
    <scope>NUCLEOTIDE SEQUENCE</scope>
</reference>
<feature type="region of interest" description="Disordered" evidence="1">
    <location>
        <begin position="61"/>
        <end position="100"/>
    </location>
</feature>
<evidence type="ECO:0000256" key="1">
    <source>
        <dbReference type="SAM" id="MobiDB-lite"/>
    </source>
</evidence>